<dbReference type="Proteomes" id="UP001159428">
    <property type="component" value="Unassembled WGS sequence"/>
</dbReference>
<dbReference type="GO" id="GO:0015165">
    <property type="term" value="F:pyrimidine nucleotide-sugar transmembrane transporter activity"/>
    <property type="evidence" value="ECO:0007669"/>
    <property type="project" value="InterPro"/>
</dbReference>
<reference evidence="8 9" key="1">
    <citation type="submission" date="2022-05" db="EMBL/GenBank/DDBJ databases">
        <authorList>
            <consortium name="Genoscope - CEA"/>
            <person name="William W."/>
        </authorList>
    </citation>
    <scope>NUCLEOTIDE SEQUENCE [LARGE SCALE GENOMIC DNA]</scope>
</reference>
<keyword evidence="3" id="KW-0813">Transport</keyword>
<feature type="transmembrane region" description="Helical" evidence="7">
    <location>
        <begin position="338"/>
        <end position="363"/>
    </location>
</feature>
<proteinExistence type="inferred from homology"/>
<accession>A0AAU9WFI0</accession>
<evidence type="ECO:0000313" key="9">
    <source>
        <dbReference type="Proteomes" id="UP001159428"/>
    </source>
</evidence>
<dbReference type="InterPro" id="IPR007271">
    <property type="entry name" value="Nuc_sug_transpt"/>
</dbReference>
<evidence type="ECO:0000256" key="1">
    <source>
        <dbReference type="ARBA" id="ARBA00004141"/>
    </source>
</evidence>
<feature type="transmembrane region" description="Helical" evidence="7">
    <location>
        <begin position="267"/>
        <end position="289"/>
    </location>
</feature>
<dbReference type="PANTHER" id="PTHR10231">
    <property type="entry name" value="NUCLEOTIDE-SUGAR TRANSMEMBRANE TRANSPORTER"/>
    <property type="match status" value="1"/>
</dbReference>
<protein>
    <recommendedName>
        <fullName evidence="10">UDP-N-acetylglucosamine transporter</fullName>
    </recommendedName>
</protein>
<evidence type="ECO:0000256" key="4">
    <source>
        <dbReference type="ARBA" id="ARBA00022692"/>
    </source>
</evidence>
<dbReference type="GO" id="GO:0000139">
    <property type="term" value="C:Golgi membrane"/>
    <property type="evidence" value="ECO:0007669"/>
    <property type="project" value="InterPro"/>
</dbReference>
<dbReference type="InterPro" id="IPR037185">
    <property type="entry name" value="EmrE-like"/>
</dbReference>
<dbReference type="Pfam" id="PF04142">
    <property type="entry name" value="Nuc_sug_transp"/>
    <property type="match status" value="1"/>
</dbReference>
<feature type="transmembrane region" description="Helical" evidence="7">
    <location>
        <begin position="65"/>
        <end position="83"/>
    </location>
</feature>
<dbReference type="PIRSF" id="PIRSF005799">
    <property type="entry name" value="UDP-gal_transpt"/>
    <property type="match status" value="1"/>
</dbReference>
<feature type="transmembrane region" description="Helical" evidence="7">
    <location>
        <begin position="172"/>
        <end position="189"/>
    </location>
</feature>
<comment type="subcellular location">
    <subcellularLocation>
        <location evidence="1">Membrane</location>
        <topology evidence="1">Multi-pass membrane protein</topology>
    </subcellularLocation>
</comment>
<name>A0AAU9WFI0_9CNID</name>
<dbReference type="AlphaFoldDB" id="A0AAU9WFI0"/>
<dbReference type="SUPFAM" id="SSF103481">
    <property type="entry name" value="Multidrug resistance efflux transporter EmrE"/>
    <property type="match status" value="1"/>
</dbReference>
<evidence type="ECO:0000313" key="8">
    <source>
        <dbReference type="EMBL" id="CAH3113023.1"/>
    </source>
</evidence>
<evidence type="ECO:0000256" key="2">
    <source>
        <dbReference type="ARBA" id="ARBA00009976"/>
    </source>
</evidence>
<keyword evidence="5 7" id="KW-1133">Transmembrane helix</keyword>
<dbReference type="NCBIfam" id="TIGR00803">
    <property type="entry name" value="nst"/>
    <property type="match status" value="1"/>
</dbReference>
<feature type="transmembrane region" description="Helical" evidence="7">
    <location>
        <begin position="233"/>
        <end position="255"/>
    </location>
</feature>
<keyword evidence="4 7" id="KW-0812">Transmembrane</keyword>
<feature type="transmembrane region" description="Helical" evidence="7">
    <location>
        <begin position="95"/>
        <end position="118"/>
    </location>
</feature>
<feature type="transmembrane region" description="Helical" evidence="7">
    <location>
        <begin position="196"/>
        <end position="213"/>
    </location>
</feature>
<comment type="similarity">
    <text evidence="2">Belongs to the nucleotide-sugar transporter family. SLC35A subfamily.</text>
</comment>
<evidence type="ECO:0000256" key="7">
    <source>
        <dbReference type="SAM" id="Phobius"/>
    </source>
</evidence>
<evidence type="ECO:0000256" key="5">
    <source>
        <dbReference type="ARBA" id="ARBA00022989"/>
    </source>
</evidence>
<gene>
    <name evidence="8" type="ORF">PMEA_00004759</name>
</gene>
<dbReference type="EMBL" id="CALNXJ010000013">
    <property type="protein sequence ID" value="CAH3113023.1"/>
    <property type="molecule type" value="Genomic_DNA"/>
</dbReference>
<organism evidence="8 9">
    <name type="scientific">Pocillopora meandrina</name>
    <dbReference type="NCBI Taxonomy" id="46732"/>
    <lineage>
        <taxon>Eukaryota</taxon>
        <taxon>Metazoa</taxon>
        <taxon>Cnidaria</taxon>
        <taxon>Anthozoa</taxon>
        <taxon>Hexacorallia</taxon>
        <taxon>Scleractinia</taxon>
        <taxon>Astrocoeniina</taxon>
        <taxon>Pocilloporidae</taxon>
        <taxon>Pocillopora</taxon>
    </lineage>
</organism>
<comment type="caution">
    <text evidence="8">The sequence shown here is derived from an EMBL/GenBank/DDBJ whole genome shotgun (WGS) entry which is preliminary data.</text>
</comment>
<keyword evidence="6 7" id="KW-0472">Membrane</keyword>
<keyword evidence="3" id="KW-0762">Sugar transport</keyword>
<evidence type="ECO:0008006" key="10">
    <source>
        <dbReference type="Google" id="ProtNLM"/>
    </source>
</evidence>
<evidence type="ECO:0000256" key="3">
    <source>
        <dbReference type="ARBA" id="ARBA00022597"/>
    </source>
</evidence>
<keyword evidence="9" id="KW-1185">Reference proteome</keyword>
<feature type="transmembrane region" description="Helical" evidence="7">
    <location>
        <begin position="301"/>
        <end position="326"/>
    </location>
</feature>
<sequence>MSNRPVPGITTLSVNGKSNRKWEPTVVQQGFIPCHEKVSSSVQMPRKHAYEKDKDTVPFTSSTQFRVLIFVILTLQATCYFSLLRYSRTRSNKMYFTSTAVFLAEVVKLFTTLVVIFFQCGNVKAFTSYLIENLFVDHKATFRLSVPSLLYVVQNNLVYIAMTHLESTTFQITNQLKILTTAVFSILLLNKQLTKIKWISLVLLAIGVTMVQIDTHTSVETEMSTSSSVKSQQSAFLGFTSVLAASMVSGFAGVYMEKIFKTGKRKLFWISNAQLYTFGIFLSFLGVAYQDGVEIARMGFFHGYDIIVCLVILFASAGGIIVSLILKYASCITKGFATSCAIVLSSVLFILGAVSVIVSVLLYSC</sequence>
<evidence type="ECO:0000256" key="6">
    <source>
        <dbReference type="ARBA" id="ARBA00023136"/>
    </source>
</evidence>